<proteinExistence type="predicted"/>
<reference evidence="1" key="1">
    <citation type="submission" date="2017-10" db="EMBL/GenBank/DDBJ databases">
        <authorList>
            <person name="Banno H."/>
            <person name="Chua N.-H."/>
        </authorList>
    </citation>
    <scope>NUCLEOTIDE SEQUENCE</scope>
    <source>
        <strain evidence="1">HeBei</strain>
    </source>
</reference>
<organism evidence="1">
    <name type="scientific">Microplitis mediator bracovirus</name>
    <dbReference type="NCBI Taxonomy" id="1836595"/>
    <lineage>
        <taxon>Viruses</taxon>
        <taxon>Viruses incertae sedis</taxon>
        <taxon>Polydnaviriformidae</taxon>
        <taxon>Bracoviriform</taxon>
    </lineage>
</organism>
<dbReference type="EMBL" id="MG384819">
    <property type="protein sequence ID" value="AUO16831.1"/>
    <property type="molecule type" value="Genomic_DNA"/>
</dbReference>
<name>A0A2I6SGY3_9VIRU</name>
<gene>
    <name evidence="1" type="ORF">MmBV_CPP5</name>
</gene>
<evidence type="ECO:0000313" key="1">
    <source>
        <dbReference type="EMBL" id="AUO16831.1"/>
    </source>
</evidence>
<accession>A0A2I6SGY3</accession>
<protein>
    <submittedName>
        <fullName evidence="1">Uncharacterized protein</fullName>
    </submittedName>
</protein>
<sequence>MHNRAVSRVLAQMTRWSVIVSLNTLSINLSANADCIYKVQDQIISAKHILV</sequence>